<evidence type="ECO:0000259" key="4">
    <source>
        <dbReference type="PROSITE" id="PS50111"/>
    </source>
</evidence>
<dbReference type="SMART" id="SM00283">
    <property type="entry name" value="MA"/>
    <property type="match status" value="1"/>
</dbReference>
<dbReference type="EMBL" id="VULX01000015">
    <property type="protein sequence ID" value="MSR91757.1"/>
    <property type="molecule type" value="Genomic_DNA"/>
</dbReference>
<dbReference type="SUPFAM" id="SSF58104">
    <property type="entry name" value="Methyl-accepting chemotaxis protein (MCP) signaling domain"/>
    <property type="match status" value="1"/>
</dbReference>
<feature type="domain" description="Methyl-accepting transducer" evidence="4">
    <location>
        <begin position="145"/>
        <end position="402"/>
    </location>
</feature>
<evidence type="ECO:0000256" key="3">
    <source>
        <dbReference type="SAM" id="Phobius"/>
    </source>
</evidence>
<keyword evidence="3" id="KW-1133">Transmembrane helix</keyword>
<gene>
    <name evidence="5" type="ORF">FYJ33_10175</name>
</gene>
<feature type="transmembrane region" description="Helical" evidence="3">
    <location>
        <begin position="12"/>
        <end position="33"/>
    </location>
</feature>
<evidence type="ECO:0000256" key="1">
    <source>
        <dbReference type="ARBA" id="ARBA00023224"/>
    </source>
</evidence>
<sequence length="432" mass="46570">MINKGKLTKLRLLALLVILVVVGILNGIFYVIAGSKSLSLGTMYLLQWLIISLVVMVLFFIVSKVIVSNLENIAGIVKRIAIGDVNDEVDNERAKNFEKLAAKNSAVGQIFRNVESTRKHIVEIIQSINTGSREIYESSKTVNQATNEFADTTSGIAASVTDIAYGTNEQASELNSITESLNKFSDELNAITEKFSSISSLSDNIQDKTIKSSKSTKDVVSVFNEIIDSFKEFQKKVDATVDNIKQVNEIIALINKIAEQTNLLALNAAIEAASAGEAGRGFAVVAEEVRQLAEQSKVASSNIKGIGQSILENATAMKEQSVGIEEGLQGQNKVLNESIAVFDVVADGINDITPRIGEVNSSVIKLKNEKDTIVGNVDKVSAIANNIASLSQEVSGAVEELTATSEEVSAYTKKLDEMAATLEESINSFKKK</sequence>
<dbReference type="InterPro" id="IPR004089">
    <property type="entry name" value="MCPsignal_dom"/>
</dbReference>
<dbReference type="PANTHER" id="PTHR32089">
    <property type="entry name" value="METHYL-ACCEPTING CHEMOTAXIS PROTEIN MCPB"/>
    <property type="match status" value="1"/>
</dbReference>
<keyword evidence="1 2" id="KW-0807">Transducer</keyword>
<dbReference type="PROSITE" id="PS50111">
    <property type="entry name" value="CHEMOTAXIS_TRANSDUC_2"/>
    <property type="match status" value="1"/>
</dbReference>
<dbReference type="Pfam" id="PF00015">
    <property type="entry name" value="MCPsignal"/>
    <property type="match status" value="1"/>
</dbReference>
<dbReference type="GO" id="GO:0007165">
    <property type="term" value="P:signal transduction"/>
    <property type="evidence" value="ECO:0007669"/>
    <property type="project" value="UniProtKB-KW"/>
</dbReference>
<keyword evidence="3" id="KW-0812">Transmembrane</keyword>
<reference evidence="5 6" key="1">
    <citation type="submission" date="2019-08" db="EMBL/GenBank/DDBJ databases">
        <title>In-depth cultivation of the pig gut microbiome towards novel bacterial diversity and tailored functional studies.</title>
        <authorList>
            <person name="Wylensek D."/>
            <person name="Hitch T.C.A."/>
            <person name="Clavel T."/>
        </authorList>
    </citation>
    <scope>NUCLEOTIDE SEQUENCE [LARGE SCALE GENOMIC DNA]</scope>
    <source>
        <strain evidence="5 6">WCA-383-APC-5B</strain>
    </source>
</reference>
<dbReference type="Gene3D" id="6.10.340.10">
    <property type="match status" value="1"/>
</dbReference>
<proteinExistence type="predicted"/>
<name>A0A7X2T1M6_9CLOT</name>
<dbReference type="Proteomes" id="UP000460287">
    <property type="component" value="Unassembled WGS sequence"/>
</dbReference>
<evidence type="ECO:0000313" key="5">
    <source>
        <dbReference type="EMBL" id="MSR91757.1"/>
    </source>
</evidence>
<dbReference type="GO" id="GO:0016020">
    <property type="term" value="C:membrane"/>
    <property type="evidence" value="ECO:0007669"/>
    <property type="project" value="InterPro"/>
</dbReference>
<organism evidence="5 6">
    <name type="scientific">Inconstantimicrobium porci</name>
    <dbReference type="NCBI Taxonomy" id="2652291"/>
    <lineage>
        <taxon>Bacteria</taxon>
        <taxon>Bacillati</taxon>
        <taxon>Bacillota</taxon>
        <taxon>Clostridia</taxon>
        <taxon>Eubacteriales</taxon>
        <taxon>Clostridiaceae</taxon>
        <taxon>Inconstantimicrobium</taxon>
    </lineage>
</organism>
<feature type="transmembrane region" description="Helical" evidence="3">
    <location>
        <begin position="45"/>
        <end position="67"/>
    </location>
</feature>
<keyword evidence="6" id="KW-1185">Reference proteome</keyword>
<accession>A0A7X2T1M6</accession>
<evidence type="ECO:0000313" key="6">
    <source>
        <dbReference type="Proteomes" id="UP000460287"/>
    </source>
</evidence>
<dbReference type="PANTHER" id="PTHR32089:SF112">
    <property type="entry name" value="LYSOZYME-LIKE PROTEIN-RELATED"/>
    <property type="match status" value="1"/>
</dbReference>
<dbReference type="RefSeq" id="WP_154531655.1">
    <property type="nucleotide sequence ID" value="NZ_VULX01000015.1"/>
</dbReference>
<evidence type="ECO:0000256" key="2">
    <source>
        <dbReference type="PROSITE-ProRule" id="PRU00284"/>
    </source>
</evidence>
<dbReference type="AlphaFoldDB" id="A0A7X2T1M6"/>
<keyword evidence="3" id="KW-0472">Membrane</keyword>
<dbReference type="Gene3D" id="1.10.287.950">
    <property type="entry name" value="Methyl-accepting chemotaxis protein"/>
    <property type="match status" value="1"/>
</dbReference>
<comment type="caution">
    <text evidence="5">The sequence shown here is derived from an EMBL/GenBank/DDBJ whole genome shotgun (WGS) entry which is preliminary data.</text>
</comment>
<protein>
    <recommendedName>
        <fullName evidence="4">Methyl-accepting transducer domain-containing protein</fullName>
    </recommendedName>
</protein>